<proteinExistence type="predicted"/>
<evidence type="ECO:0000256" key="5">
    <source>
        <dbReference type="ARBA" id="ARBA00022679"/>
    </source>
</evidence>
<dbReference type="SUPFAM" id="SSF47384">
    <property type="entry name" value="Homodimeric domain of signal transducing histidine kinase"/>
    <property type="match status" value="1"/>
</dbReference>
<dbReference type="EC" id="2.7.13.3" evidence="3"/>
<keyword evidence="7 15" id="KW-0418">Kinase</keyword>
<organism evidence="15 16">
    <name type="scientific">Microbacterium bandirmense</name>
    <dbReference type="NCBI Taxonomy" id="3122050"/>
    <lineage>
        <taxon>Bacteria</taxon>
        <taxon>Bacillati</taxon>
        <taxon>Actinomycetota</taxon>
        <taxon>Actinomycetes</taxon>
        <taxon>Micrococcales</taxon>
        <taxon>Microbacteriaceae</taxon>
        <taxon>Microbacterium</taxon>
    </lineage>
</organism>
<keyword evidence="4" id="KW-0597">Phosphoprotein</keyword>
<dbReference type="CDD" id="cd06225">
    <property type="entry name" value="HAMP"/>
    <property type="match status" value="1"/>
</dbReference>
<evidence type="ECO:0000256" key="3">
    <source>
        <dbReference type="ARBA" id="ARBA00012438"/>
    </source>
</evidence>
<dbReference type="PROSITE" id="PS50109">
    <property type="entry name" value="HIS_KIN"/>
    <property type="match status" value="1"/>
</dbReference>
<gene>
    <name evidence="15" type="ORF">WDU99_04810</name>
</gene>
<dbReference type="InterPro" id="IPR004358">
    <property type="entry name" value="Sig_transdc_His_kin-like_C"/>
</dbReference>
<evidence type="ECO:0000313" key="15">
    <source>
        <dbReference type="EMBL" id="MEJ1087631.1"/>
    </source>
</evidence>
<accession>A0ABU8L9G5</accession>
<dbReference type="InterPro" id="IPR003594">
    <property type="entry name" value="HATPase_dom"/>
</dbReference>
<dbReference type="Pfam" id="PF00512">
    <property type="entry name" value="HisKA"/>
    <property type="match status" value="1"/>
</dbReference>
<feature type="domain" description="Histidine kinase" evidence="13">
    <location>
        <begin position="285"/>
        <end position="491"/>
    </location>
</feature>
<keyword evidence="5" id="KW-0808">Transferase</keyword>
<comment type="subcellular location">
    <subcellularLocation>
        <location evidence="2">Cell membrane</location>
    </subcellularLocation>
</comment>
<dbReference type="GO" id="GO:0016301">
    <property type="term" value="F:kinase activity"/>
    <property type="evidence" value="ECO:0007669"/>
    <property type="project" value="UniProtKB-KW"/>
</dbReference>
<dbReference type="PANTHER" id="PTHR45436">
    <property type="entry name" value="SENSOR HISTIDINE KINASE YKOH"/>
    <property type="match status" value="1"/>
</dbReference>
<dbReference type="SUPFAM" id="SSF55874">
    <property type="entry name" value="ATPase domain of HSP90 chaperone/DNA topoisomerase II/histidine kinase"/>
    <property type="match status" value="1"/>
</dbReference>
<comment type="catalytic activity">
    <reaction evidence="1">
        <text>ATP + protein L-histidine = ADP + protein N-phospho-L-histidine.</text>
        <dbReference type="EC" id="2.7.13.3"/>
    </reaction>
</comment>
<dbReference type="InterPro" id="IPR036890">
    <property type="entry name" value="HATPase_C_sf"/>
</dbReference>
<evidence type="ECO:0000256" key="2">
    <source>
        <dbReference type="ARBA" id="ARBA00004236"/>
    </source>
</evidence>
<dbReference type="Gene3D" id="1.10.287.130">
    <property type="match status" value="1"/>
</dbReference>
<keyword evidence="8 12" id="KW-1133">Transmembrane helix</keyword>
<evidence type="ECO:0000256" key="8">
    <source>
        <dbReference type="ARBA" id="ARBA00022989"/>
    </source>
</evidence>
<evidence type="ECO:0000256" key="11">
    <source>
        <dbReference type="SAM" id="MobiDB-lite"/>
    </source>
</evidence>
<dbReference type="PROSITE" id="PS50885">
    <property type="entry name" value="HAMP"/>
    <property type="match status" value="1"/>
</dbReference>
<evidence type="ECO:0000256" key="10">
    <source>
        <dbReference type="ARBA" id="ARBA00023136"/>
    </source>
</evidence>
<evidence type="ECO:0000256" key="9">
    <source>
        <dbReference type="ARBA" id="ARBA00023012"/>
    </source>
</evidence>
<dbReference type="SMART" id="SM00304">
    <property type="entry name" value="HAMP"/>
    <property type="match status" value="1"/>
</dbReference>
<evidence type="ECO:0000259" key="14">
    <source>
        <dbReference type="PROSITE" id="PS50885"/>
    </source>
</evidence>
<evidence type="ECO:0000256" key="6">
    <source>
        <dbReference type="ARBA" id="ARBA00022692"/>
    </source>
</evidence>
<name>A0ABU8L9G5_9MICO</name>
<dbReference type="InterPro" id="IPR036097">
    <property type="entry name" value="HisK_dim/P_sf"/>
</dbReference>
<dbReference type="SMART" id="SM00388">
    <property type="entry name" value="HisKA"/>
    <property type="match status" value="1"/>
</dbReference>
<protein>
    <recommendedName>
        <fullName evidence="3">histidine kinase</fullName>
        <ecNumber evidence="3">2.7.13.3</ecNumber>
    </recommendedName>
</protein>
<dbReference type="SUPFAM" id="SSF158472">
    <property type="entry name" value="HAMP domain-like"/>
    <property type="match status" value="1"/>
</dbReference>
<dbReference type="Gene3D" id="3.30.565.10">
    <property type="entry name" value="Histidine kinase-like ATPase, C-terminal domain"/>
    <property type="match status" value="1"/>
</dbReference>
<dbReference type="InterPro" id="IPR050428">
    <property type="entry name" value="TCS_sensor_his_kinase"/>
</dbReference>
<dbReference type="Pfam" id="PF02518">
    <property type="entry name" value="HATPase_c"/>
    <property type="match status" value="1"/>
</dbReference>
<dbReference type="Proteomes" id="UP001371224">
    <property type="component" value="Unassembled WGS sequence"/>
</dbReference>
<evidence type="ECO:0000313" key="16">
    <source>
        <dbReference type="Proteomes" id="UP001371224"/>
    </source>
</evidence>
<dbReference type="PRINTS" id="PR00344">
    <property type="entry name" value="BCTRLSENSOR"/>
</dbReference>
<dbReference type="EMBL" id="JBBDGM010000003">
    <property type="protein sequence ID" value="MEJ1087631.1"/>
    <property type="molecule type" value="Genomic_DNA"/>
</dbReference>
<evidence type="ECO:0000256" key="7">
    <source>
        <dbReference type="ARBA" id="ARBA00022777"/>
    </source>
</evidence>
<feature type="domain" description="HAMP" evidence="14">
    <location>
        <begin position="225"/>
        <end position="277"/>
    </location>
</feature>
<reference evidence="15 16" key="1">
    <citation type="submission" date="2024-02" db="EMBL/GenBank/DDBJ databases">
        <authorList>
            <person name="Saticioglu I.B."/>
        </authorList>
    </citation>
    <scope>NUCLEOTIDE SEQUENCE [LARGE SCALE GENOMIC DNA]</scope>
    <source>
        <strain evidence="15 16">Mu-80</strain>
    </source>
</reference>
<comment type="caution">
    <text evidence="15">The sequence shown here is derived from an EMBL/GenBank/DDBJ whole genome shotgun (WGS) entry which is preliminary data.</text>
</comment>
<dbReference type="CDD" id="cd00075">
    <property type="entry name" value="HATPase"/>
    <property type="match status" value="1"/>
</dbReference>
<keyword evidence="9" id="KW-0902">Two-component regulatory system</keyword>
<dbReference type="Gene3D" id="6.10.340.10">
    <property type="match status" value="1"/>
</dbReference>
<feature type="transmembrane region" description="Helical" evidence="12">
    <location>
        <begin position="29"/>
        <end position="51"/>
    </location>
</feature>
<feature type="region of interest" description="Disordered" evidence="11">
    <location>
        <begin position="488"/>
        <end position="513"/>
    </location>
</feature>
<sequence length="513" mass="54660">MTDPSSSANRRSRIADALRPQLVSVRTRIVAAITATLAIGLLAVGTAVYIVERQSDLDQMDDRLRANLESARFIVSEGEAADDTADRRPWDSAPEALRAVVERMSPDDNTGVMGMVADEISLVPGVRLDVDLSGAHEFAAYLLDQTAGGEPIIGTYAEDGVAWRYLAAPLVVEDGTTTVSTPAMFVMVYDIDAELAEFNGTARVFVVASLITLAIVALVGIIVATRLLRPLRHMREIATRVSARSLDERIPVVGKDDVADLARTMNAMLDRLDDALDSQRRLLSDVGHELKTPITIVHGHLEVMDPADVDDVRSTQALTLDELDRMGRLVQDLSDAAALHGSAPVHLEPVDIGDLIKQIARKAQGIAGAEVERGKTAEGVVALDANRITQAMLQLAQNAVAYGGGRIVISSRLSGRWLQLSVRDFGPGVPDDAKETIFDRFRRGTTAEGVHGSGLGLNIVQLIARAHGGSVRVDDAAGGGALFTITLSARPADGPATPTSDESPGGSPRTEKE</sequence>
<dbReference type="PANTHER" id="PTHR45436:SF5">
    <property type="entry name" value="SENSOR HISTIDINE KINASE TRCS"/>
    <property type="match status" value="1"/>
</dbReference>
<dbReference type="InterPro" id="IPR003660">
    <property type="entry name" value="HAMP_dom"/>
</dbReference>
<dbReference type="CDD" id="cd00082">
    <property type="entry name" value="HisKA"/>
    <property type="match status" value="1"/>
</dbReference>
<dbReference type="Pfam" id="PF00672">
    <property type="entry name" value="HAMP"/>
    <property type="match status" value="1"/>
</dbReference>
<evidence type="ECO:0000256" key="12">
    <source>
        <dbReference type="SAM" id="Phobius"/>
    </source>
</evidence>
<dbReference type="SMART" id="SM00387">
    <property type="entry name" value="HATPase_c"/>
    <property type="match status" value="1"/>
</dbReference>
<dbReference type="RefSeq" id="WP_337331301.1">
    <property type="nucleotide sequence ID" value="NZ_JBBDGM010000003.1"/>
</dbReference>
<dbReference type="InterPro" id="IPR003661">
    <property type="entry name" value="HisK_dim/P_dom"/>
</dbReference>
<keyword evidence="10 12" id="KW-0472">Membrane</keyword>
<keyword evidence="6 12" id="KW-0812">Transmembrane</keyword>
<evidence type="ECO:0000259" key="13">
    <source>
        <dbReference type="PROSITE" id="PS50109"/>
    </source>
</evidence>
<feature type="transmembrane region" description="Helical" evidence="12">
    <location>
        <begin position="204"/>
        <end position="228"/>
    </location>
</feature>
<keyword evidence="16" id="KW-1185">Reference proteome</keyword>
<evidence type="ECO:0000256" key="1">
    <source>
        <dbReference type="ARBA" id="ARBA00000085"/>
    </source>
</evidence>
<dbReference type="InterPro" id="IPR005467">
    <property type="entry name" value="His_kinase_dom"/>
</dbReference>
<evidence type="ECO:0000256" key="4">
    <source>
        <dbReference type="ARBA" id="ARBA00022553"/>
    </source>
</evidence>